<gene>
    <name evidence="1" type="ORF">NM208_g6503</name>
</gene>
<protein>
    <submittedName>
        <fullName evidence="1">Uncharacterized protein</fullName>
    </submittedName>
</protein>
<reference evidence="1" key="1">
    <citation type="submission" date="2022-08" db="EMBL/GenBank/DDBJ databases">
        <title>Genome Sequence of Fusarium decemcellulare.</title>
        <authorList>
            <person name="Buettner E."/>
        </authorList>
    </citation>
    <scope>NUCLEOTIDE SEQUENCE</scope>
    <source>
        <strain evidence="1">Babe19</strain>
    </source>
</reference>
<dbReference type="EMBL" id="JANRMS010000607">
    <property type="protein sequence ID" value="KAJ3536963.1"/>
    <property type="molecule type" value="Genomic_DNA"/>
</dbReference>
<organism evidence="1 2">
    <name type="scientific">Fusarium decemcellulare</name>
    <dbReference type="NCBI Taxonomy" id="57161"/>
    <lineage>
        <taxon>Eukaryota</taxon>
        <taxon>Fungi</taxon>
        <taxon>Dikarya</taxon>
        <taxon>Ascomycota</taxon>
        <taxon>Pezizomycotina</taxon>
        <taxon>Sordariomycetes</taxon>
        <taxon>Hypocreomycetidae</taxon>
        <taxon>Hypocreales</taxon>
        <taxon>Nectriaceae</taxon>
        <taxon>Fusarium</taxon>
        <taxon>Fusarium decemcellulare species complex</taxon>
    </lineage>
</organism>
<accession>A0ACC1SCS4</accession>
<evidence type="ECO:0000313" key="1">
    <source>
        <dbReference type="EMBL" id="KAJ3536963.1"/>
    </source>
</evidence>
<name>A0ACC1SCS4_9HYPO</name>
<keyword evidence="2" id="KW-1185">Reference proteome</keyword>
<evidence type="ECO:0000313" key="2">
    <source>
        <dbReference type="Proteomes" id="UP001148629"/>
    </source>
</evidence>
<sequence>MGMQGPLTAQALGRSPYDDVVDWDGDAGDQQNGEPAQQYDHRGRPTNPDTKRINRDIIRSHNEVMLVIGVAEQENPNSNPEAESNRRHAMYEEDVGFNLAVSALRCVEAVGAFGLDGLRQRILIYKRYSHIPFWSLYQQSRKDFSFTRNIMAGAPTSLLSSYTERQMSSLWRDRPDRVTALRFVHEVWSYVRVNLELYAALQRLGIISSSNFLPGLSFFIPFTQGSPIPAPPPLTGFSVQSILQWVGGVCISAAPFLVWVMTQRMVRDWRPQVWGRIFRKLPNTGSPGIIPTWVPAERATRTEQPQNRGVNSDASPLRAVDGQVPSDGPVEAVRRASTFSARGDEYDSDEEDNEGVSATLISFDVEASESNDAAPPGLWSAELRASASDARSALVPQTTYYDTMLTQLPPLIATHVFSDAVIRLLTAPYEAMALRLVARTFLLRLGLPCSHVCGSNLLSHLNLTSATNFLTTQVIHLALCGEIWAGFTAVATVLHTTPEEWREAEEDEKAAGWSDEVHTPDASVQEEPVVGSTASSELGTRHATVLICADLDLTN</sequence>
<proteinExistence type="predicted"/>
<comment type="caution">
    <text evidence="1">The sequence shown here is derived from an EMBL/GenBank/DDBJ whole genome shotgun (WGS) entry which is preliminary data.</text>
</comment>
<dbReference type="Proteomes" id="UP001148629">
    <property type="component" value="Unassembled WGS sequence"/>
</dbReference>